<organism evidence="1 2">
    <name type="scientific">Labeo rohita</name>
    <name type="common">Indian major carp</name>
    <name type="synonym">Cyprinus rohita</name>
    <dbReference type="NCBI Taxonomy" id="84645"/>
    <lineage>
        <taxon>Eukaryota</taxon>
        <taxon>Metazoa</taxon>
        <taxon>Chordata</taxon>
        <taxon>Craniata</taxon>
        <taxon>Vertebrata</taxon>
        <taxon>Euteleostomi</taxon>
        <taxon>Actinopterygii</taxon>
        <taxon>Neopterygii</taxon>
        <taxon>Teleostei</taxon>
        <taxon>Ostariophysi</taxon>
        <taxon>Cypriniformes</taxon>
        <taxon>Cyprinidae</taxon>
        <taxon>Labeoninae</taxon>
        <taxon>Labeonini</taxon>
        <taxon>Labeo</taxon>
    </lineage>
</organism>
<keyword evidence="1" id="KW-0548">Nucleotidyltransferase</keyword>
<proteinExistence type="predicted"/>
<dbReference type="PANTHER" id="PTHR46670">
    <property type="entry name" value="ENDO/EXONUCLEASE/PHOSPHATASE DOMAIN-CONTAINING PROTEIN"/>
    <property type="match status" value="1"/>
</dbReference>
<sequence length="558" mass="62559">MSRPDCVLSHGSPSSLTRHGIPDYMLCRGPPSSLIRRGSLSSLTHHGFLSSLTRPGGFPPPLVFEKKLKNDSYEKAILKRRLFQKKMIRCSALLIYDRQTLYNIRASEDTLSGRYELGNQTTSLPPFLADILAFLRRSPCVIPRKKRWRQRGKRRGVLVRFKAYLASTMSVRCPRDGSCVPVAPRSLATRGRWLCPVFSSSTGITEGDLSIGPSPPVRVQVRVRRGVDSSHLRPLGRAVSSASDDRTLRLGLINARSLANKTFLLNDFFTSRELDFMFLTETWLHAGELTSFSELLPPSCDFLSSPRTTGKGGGLASVFKSVFHCREIVVDAYNSFELQLFETNFPTTVLCAVVYRPPKYNKNFIQDFADFVAGIALNYDRFLISVTGPTHEKGHTLDLVLSYGLCITVSEICDTCISDHLPVLFTAVVPNSGISTCASARSVRAINPLTASQFSGAFKNSLLYNRDGCDLSVEEFTVLFDYTTEILDSVAPLKKNRPKVQSEPWLNETTHSLRRASRVAERKWKKDKLEISFEMMKDALRKYQRAVKTAKTKFSQIL</sequence>
<keyword evidence="1" id="KW-0808">Transferase</keyword>
<dbReference type="GO" id="GO:0003964">
    <property type="term" value="F:RNA-directed DNA polymerase activity"/>
    <property type="evidence" value="ECO:0007669"/>
    <property type="project" value="UniProtKB-KW"/>
</dbReference>
<dbReference type="PANTHER" id="PTHR46670:SF3">
    <property type="entry name" value="ENDONUCLEASE_EXONUCLEASE_PHOSPHATASE DOMAIN-CONTAINING PROTEIN"/>
    <property type="match status" value="1"/>
</dbReference>
<keyword evidence="1" id="KW-0695">RNA-directed DNA polymerase</keyword>
<name>A0ABQ8L3X9_LABRO</name>
<accession>A0ABQ8L3X9</accession>
<evidence type="ECO:0000313" key="1">
    <source>
        <dbReference type="EMBL" id="KAI2645456.1"/>
    </source>
</evidence>
<dbReference type="Proteomes" id="UP000830375">
    <property type="component" value="Unassembled WGS sequence"/>
</dbReference>
<dbReference type="SUPFAM" id="SSF56219">
    <property type="entry name" value="DNase I-like"/>
    <property type="match status" value="1"/>
</dbReference>
<keyword evidence="2" id="KW-1185">Reference proteome</keyword>
<comment type="caution">
    <text evidence="1">The sequence shown here is derived from an EMBL/GenBank/DDBJ whole genome shotgun (WGS) entry which is preliminary data.</text>
</comment>
<dbReference type="EMBL" id="JACTAM010002237">
    <property type="protein sequence ID" value="KAI2645456.1"/>
    <property type="molecule type" value="Genomic_DNA"/>
</dbReference>
<reference evidence="1 2" key="1">
    <citation type="submission" date="2022-01" db="EMBL/GenBank/DDBJ databases">
        <title>A high-quality chromosome-level genome assembly of rohu carp, Labeo rohita.</title>
        <authorList>
            <person name="Arick M.A. II"/>
            <person name="Hsu C.-Y."/>
            <person name="Magbanua Z."/>
            <person name="Pechanova O."/>
            <person name="Grover C."/>
            <person name="Miller E."/>
            <person name="Thrash A."/>
            <person name="Ezzel L."/>
            <person name="Alam S."/>
            <person name="Benzie J."/>
            <person name="Hamilton M."/>
            <person name="Karsi A."/>
            <person name="Lawrence M.L."/>
            <person name="Peterson D.G."/>
        </authorList>
    </citation>
    <scope>NUCLEOTIDE SEQUENCE [LARGE SCALE GENOMIC DNA]</scope>
    <source>
        <strain evidence="2">BAU-BD-2019</strain>
        <tissue evidence="1">Blood</tissue>
    </source>
</reference>
<gene>
    <name evidence="1" type="ORF">H4Q32_025843</name>
</gene>
<evidence type="ECO:0000313" key="2">
    <source>
        <dbReference type="Proteomes" id="UP000830375"/>
    </source>
</evidence>
<protein>
    <submittedName>
        <fullName evidence="1">RNA-directed DNA polymerase from mobile element jockey</fullName>
    </submittedName>
</protein>
<dbReference type="InterPro" id="IPR036691">
    <property type="entry name" value="Endo/exonu/phosph_ase_sf"/>
</dbReference>
<dbReference type="Gene3D" id="3.60.10.10">
    <property type="entry name" value="Endonuclease/exonuclease/phosphatase"/>
    <property type="match status" value="1"/>
</dbReference>